<feature type="compositionally biased region" description="Low complexity" evidence="3">
    <location>
        <begin position="829"/>
        <end position="843"/>
    </location>
</feature>
<gene>
    <name evidence="5" type="ORF">Enr17x_01850</name>
</gene>
<protein>
    <recommendedName>
        <fullName evidence="4">LamG-like jellyroll fold domain-containing protein</fullName>
    </recommendedName>
</protein>
<dbReference type="InterPro" id="IPR013320">
    <property type="entry name" value="ConA-like_dom_sf"/>
</dbReference>
<dbReference type="EMBL" id="CP037452">
    <property type="protein sequence ID" value="QDV48176.1"/>
    <property type="molecule type" value="Genomic_DNA"/>
</dbReference>
<dbReference type="AlphaFoldDB" id="A0A518I513"/>
<sequence length="1080" mass="118557">MKDNQMNISILSHIQELFSTKSKRRRNARRGYQALEALEVRMMLTANLVVNSIDVPAEVTQGDPFTVNVMVQNTGNEDAGAFSVNLKLEKNGKAIWTAKGSSAGLAPVSGLEVDEIKEIVFSVSSPIKASGKHKLIVIVDSQNDIKEGKHGKQSKKELDNKKSTTLKINVKKPDFITSFQSVPNGKIALDTPTPILVTVHNKGDIAGKPKSVKLIINQGAKEVYRKTNAVSEEIAAGGKSDSDVKFEYAFKSEGEYTIIAIVDPANKVKEADENNTSTTTVSIKADVPLKDAISNRIYNANSNGVIDDNSTAGQHSITIPLAIEPGWKIAEVSGRLKSGASAPSNLVQIAPGNTGIIISNSGFFFGIVDVFVTFKKQNSDLTVNATDIPTFSVKFQRVGPTQTEGTFGQFVAADLHAHMFSHFGKDGEQGNWKNYLAPEKLQEIFQEIAFDNISHLPTAVAFTEHWGEYYGYHKEELAQLKLAIEQFGTNNNTLFMAGVEHTLGERKHQGAPFDSDGSKGSGSSDLLILNHFAQSLIKKQDNPKQLLNNLDLEKVYKKLQSIHNIDAFNTKLFGTEFSREHINKYQVIKNRYSFAVYDTLLNQDFDVMPLISGDDHSEFKKETFPQYLEEKSPKQHHGGTTIFRLLPGETLSKQALQNAAEARRGFIVYGDSGIVVSAFALTEAEYNSTDSEDSELQLSNIPASAQQMGAHVDFSEIQNLSIFLEDFSPASSTNFSDKWATLRYSDSAGTIYTKSVKINSQGGASLNVSDLPLNEGQQLEWAYWVVADSEFPQDLTAFDLTETANLIVTSAFKASNQSQTESQTENSNETQPAEEQQETETPPVISEPETPAETYASTSAVKLDGKNDYIDLGNDASLQLAHEQTVSFWVKPANGNALQKIISKGDGLNSYSWTIGVNNGHIHFGMSENGKAGSPGKSSSFQSIETIPVDQVSHVVWSFNRGVNRVFINGVEVELKLNTQRNGGAQAIYTGNNSVQIGKEALGNRYLRHFEGEVDEVSIWSTELTESDIQEIYNHGIPGNLLSHSREASLVSWWDMENITETSQVSDRKGDNHGKMIGMV</sequence>
<feature type="domain" description="LamG-like jellyroll fold" evidence="4">
    <location>
        <begin position="885"/>
        <end position="1027"/>
    </location>
</feature>
<dbReference type="KEGG" id="gfm:Enr17x_01850"/>
<dbReference type="Pfam" id="PF07705">
    <property type="entry name" value="CARDB"/>
    <property type="match status" value="2"/>
</dbReference>
<evidence type="ECO:0000313" key="5">
    <source>
        <dbReference type="EMBL" id="QDV48176.1"/>
    </source>
</evidence>
<dbReference type="OrthoDB" id="9763616at2"/>
<dbReference type="InterPro" id="IPR013783">
    <property type="entry name" value="Ig-like_fold"/>
</dbReference>
<keyword evidence="2" id="KW-1015">Disulfide bond</keyword>
<dbReference type="SUPFAM" id="SSF49899">
    <property type="entry name" value="Concanavalin A-like lectins/glucanases"/>
    <property type="match status" value="1"/>
</dbReference>
<organism evidence="5 6">
    <name type="scientific">Gimesia fumaroli</name>
    <dbReference type="NCBI Taxonomy" id="2527976"/>
    <lineage>
        <taxon>Bacteria</taxon>
        <taxon>Pseudomonadati</taxon>
        <taxon>Planctomycetota</taxon>
        <taxon>Planctomycetia</taxon>
        <taxon>Planctomycetales</taxon>
        <taxon>Planctomycetaceae</taxon>
        <taxon>Gimesia</taxon>
    </lineage>
</organism>
<evidence type="ECO:0000259" key="4">
    <source>
        <dbReference type="SMART" id="SM00560"/>
    </source>
</evidence>
<dbReference type="Gene3D" id="2.60.120.200">
    <property type="match status" value="1"/>
</dbReference>
<evidence type="ECO:0000256" key="2">
    <source>
        <dbReference type="ARBA" id="ARBA00023157"/>
    </source>
</evidence>
<evidence type="ECO:0000256" key="3">
    <source>
        <dbReference type="SAM" id="MobiDB-lite"/>
    </source>
</evidence>
<name>A0A518I513_9PLAN</name>
<feature type="compositionally biased region" description="Polar residues" evidence="3">
    <location>
        <begin position="814"/>
        <end position="828"/>
    </location>
</feature>
<dbReference type="InterPro" id="IPR006558">
    <property type="entry name" value="LamG-like"/>
</dbReference>
<feature type="region of interest" description="Disordered" evidence="3">
    <location>
        <begin position="814"/>
        <end position="851"/>
    </location>
</feature>
<keyword evidence="6" id="KW-1185">Reference proteome</keyword>
<keyword evidence="1" id="KW-0732">Signal</keyword>
<dbReference type="Proteomes" id="UP000318313">
    <property type="component" value="Chromosome"/>
</dbReference>
<dbReference type="InterPro" id="IPR011635">
    <property type="entry name" value="CARDB"/>
</dbReference>
<evidence type="ECO:0000313" key="6">
    <source>
        <dbReference type="Proteomes" id="UP000318313"/>
    </source>
</evidence>
<accession>A0A518I513</accession>
<evidence type="ECO:0000256" key="1">
    <source>
        <dbReference type="ARBA" id="ARBA00022729"/>
    </source>
</evidence>
<reference evidence="5 6" key="1">
    <citation type="submission" date="2019-03" db="EMBL/GenBank/DDBJ databases">
        <title>Deep-cultivation of Planctomycetes and their phenomic and genomic characterization uncovers novel biology.</title>
        <authorList>
            <person name="Wiegand S."/>
            <person name="Jogler M."/>
            <person name="Boedeker C."/>
            <person name="Pinto D."/>
            <person name="Vollmers J."/>
            <person name="Rivas-Marin E."/>
            <person name="Kohn T."/>
            <person name="Peeters S.H."/>
            <person name="Heuer A."/>
            <person name="Rast P."/>
            <person name="Oberbeckmann S."/>
            <person name="Bunk B."/>
            <person name="Jeske O."/>
            <person name="Meyerdierks A."/>
            <person name="Storesund J.E."/>
            <person name="Kallscheuer N."/>
            <person name="Luecker S."/>
            <person name="Lage O.M."/>
            <person name="Pohl T."/>
            <person name="Merkel B.J."/>
            <person name="Hornburger P."/>
            <person name="Mueller R.-W."/>
            <person name="Bruemmer F."/>
            <person name="Labrenz M."/>
            <person name="Spormann A.M."/>
            <person name="Op den Camp H."/>
            <person name="Overmann J."/>
            <person name="Amann R."/>
            <person name="Jetten M.S.M."/>
            <person name="Mascher T."/>
            <person name="Medema M.H."/>
            <person name="Devos D.P."/>
            <person name="Kaster A.-K."/>
            <person name="Ovreas L."/>
            <person name="Rohde M."/>
            <person name="Galperin M.Y."/>
            <person name="Jogler C."/>
        </authorList>
    </citation>
    <scope>NUCLEOTIDE SEQUENCE [LARGE SCALE GENOMIC DNA]</scope>
    <source>
        <strain evidence="5 6">Enr17</strain>
    </source>
</reference>
<dbReference type="Gene3D" id="2.60.40.10">
    <property type="entry name" value="Immunoglobulins"/>
    <property type="match status" value="2"/>
</dbReference>
<dbReference type="SMART" id="SM00560">
    <property type="entry name" value="LamGL"/>
    <property type="match status" value="1"/>
</dbReference>
<proteinExistence type="predicted"/>
<dbReference type="Pfam" id="PF13385">
    <property type="entry name" value="Laminin_G_3"/>
    <property type="match status" value="1"/>
</dbReference>